<feature type="transmembrane region" description="Helical" evidence="7">
    <location>
        <begin position="139"/>
        <end position="159"/>
    </location>
</feature>
<evidence type="ECO:0000313" key="8">
    <source>
        <dbReference type="EMBL" id="EFY04680.1"/>
    </source>
</evidence>
<organism evidence="8 9">
    <name type="scientific">Phascolarctobacterium succinatutens YIT 12067</name>
    <dbReference type="NCBI Taxonomy" id="626939"/>
    <lineage>
        <taxon>Bacteria</taxon>
        <taxon>Bacillati</taxon>
        <taxon>Bacillota</taxon>
        <taxon>Negativicutes</taxon>
        <taxon>Acidaminococcales</taxon>
        <taxon>Acidaminococcaceae</taxon>
        <taxon>Phascolarctobacterium</taxon>
    </lineage>
</organism>
<comment type="similarity">
    <text evidence="2">Belongs to the chromate ion transporter (CHR) (TC 2.A.51) family.</text>
</comment>
<name>E8LEQ6_9FIRM</name>
<dbReference type="PANTHER" id="PTHR43663">
    <property type="entry name" value="CHROMATE TRANSPORT PROTEIN-RELATED"/>
    <property type="match status" value="1"/>
</dbReference>
<feature type="transmembrane region" description="Helical" evidence="7">
    <location>
        <begin position="105"/>
        <end position="127"/>
    </location>
</feature>
<evidence type="ECO:0000256" key="5">
    <source>
        <dbReference type="ARBA" id="ARBA00022989"/>
    </source>
</evidence>
<feature type="transmembrane region" description="Helical" evidence="7">
    <location>
        <begin position="171"/>
        <end position="203"/>
    </location>
</feature>
<dbReference type="GO" id="GO:0015109">
    <property type="term" value="F:chromate transmembrane transporter activity"/>
    <property type="evidence" value="ECO:0007669"/>
    <property type="project" value="InterPro"/>
</dbReference>
<keyword evidence="4 7" id="KW-0812">Transmembrane</keyword>
<evidence type="ECO:0000256" key="4">
    <source>
        <dbReference type="ARBA" id="ARBA00022692"/>
    </source>
</evidence>
<dbReference type="Pfam" id="PF02417">
    <property type="entry name" value="Chromate_transp"/>
    <property type="match status" value="1"/>
</dbReference>
<sequence length="209" mass="22985">MFFAGKYAIIISFYGQKELLIMGEAAAEKDFYWKLFKSTFIISAFTIGGGFVIIPLLKAKFVDEYKWMDDKEALNLVAIAQSAPGVVAANAAISMGYKLGGIRGTLTALLATILPPLITLSIISYAYDAFAHNQYIQLVLKGMQCGATAIIINVAIDLLKKELKKKLALPLLIIVGTFIANYFFNVNLMYAVVVDAVIGFFLLRDKKYA</sequence>
<dbReference type="eggNOG" id="COG2059">
    <property type="taxonomic scope" value="Bacteria"/>
</dbReference>
<dbReference type="AlphaFoldDB" id="E8LEQ6"/>
<feature type="transmembrane region" description="Helical" evidence="7">
    <location>
        <begin position="73"/>
        <end position="93"/>
    </location>
</feature>
<dbReference type="InterPro" id="IPR052518">
    <property type="entry name" value="CHR_Transporter"/>
</dbReference>
<dbReference type="HOGENOM" id="CLU_018106_1_0_9"/>
<keyword evidence="3" id="KW-1003">Cell membrane</keyword>
<evidence type="ECO:0000256" key="6">
    <source>
        <dbReference type="ARBA" id="ARBA00023136"/>
    </source>
</evidence>
<dbReference type="EMBL" id="AEVN01000056">
    <property type="protein sequence ID" value="EFY04680.1"/>
    <property type="molecule type" value="Genomic_DNA"/>
</dbReference>
<proteinExistence type="inferred from homology"/>
<keyword evidence="6 7" id="KW-0472">Membrane</keyword>
<dbReference type="InterPro" id="IPR003370">
    <property type="entry name" value="Chromate_transpt"/>
</dbReference>
<evidence type="ECO:0000313" key="9">
    <source>
        <dbReference type="Proteomes" id="UP000004923"/>
    </source>
</evidence>
<dbReference type="GO" id="GO:0005886">
    <property type="term" value="C:plasma membrane"/>
    <property type="evidence" value="ECO:0007669"/>
    <property type="project" value="UniProtKB-SubCell"/>
</dbReference>
<evidence type="ECO:0000256" key="2">
    <source>
        <dbReference type="ARBA" id="ARBA00005262"/>
    </source>
</evidence>
<evidence type="ECO:0000256" key="1">
    <source>
        <dbReference type="ARBA" id="ARBA00004651"/>
    </source>
</evidence>
<feature type="transmembrane region" description="Helical" evidence="7">
    <location>
        <begin position="39"/>
        <end position="57"/>
    </location>
</feature>
<comment type="subcellular location">
    <subcellularLocation>
        <location evidence="1">Cell membrane</location>
        <topology evidence="1">Multi-pass membrane protein</topology>
    </subcellularLocation>
</comment>
<gene>
    <name evidence="8" type="ORF">HMPREF9443_01340</name>
</gene>
<evidence type="ECO:0000256" key="3">
    <source>
        <dbReference type="ARBA" id="ARBA00022475"/>
    </source>
</evidence>
<accession>E8LEQ6</accession>
<keyword evidence="9" id="KW-1185">Reference proteome</keyword>
<dbReference type="Proteomes" id="UP000004923">
    <property type="component" value="Unassembled WGS sequence"/>
</dbReference>
<reference evidence="8 9" key="1">
    <citation type="submission" date="2011-01" db="EMBL/GenBank/DDBJ databases">
        <authorList>
            <person name="Weinstock G."/>
            <person name="Sodergren E."/>
            <person name="Clifton S."/>
            <person name="Fulton L."/>
            <person name="Fulton B."/>
            <person name="Courtney L."/>
            <person name="Fronick C."/>
            <person name="Harrison M."/>
            <person name="Strong C."/>
            <person name="Farmer C."/>
            <person name="Delahaunty K."/>
            <person name="Markovic C."/>
            <person name="Hall O."/>
            <person name="Minx P."/>
            <person name="Tomlinson C."/>
            <person name="Mitreva M."/>
            <person name="Hou S."/>
            <person name="Chen J."/>
            <person name="Wollam A."/>
            <person name="Pepin K.H."/>
            <person name="Johnson M."/>
            <person name="Bhonagiri V."/>
            <person name="Zhang X."/>
            <person name="Suruliraj S."/>
            <person name="Warren W."/>
            <person name="Chinwalla A."/>
            <person name="Mardis E.R."/>
            <person name="Wilson R.K."/>
        </authorList>
    </citation>
    <scope>NUCLEOTIDE SEQUENCE [LARGE SCALE GENOMIC DNA]</scope>
    <source>
        <strain evidence="8 9">YIT 12067</strain>
    </source>
</reference>
<evidence type="ECO:0000256" key="7">
    <source>
        <dbReference type="SAM" id="Phobius"/>
    </source>
</evidence>
<protein>
    <submittedName>
        <fullName evidence="8">Chromate transport protein</fullName>
    </submittedName>
</protein>
<keyword evidence="5 7" id="KW-1133">Transmembrane helix</keyword>
<dbReference type="PANTHER" id="PTHR43663:SF1">
    <property type="entry name" value="CHROMATE TRANSPORTER"/>
    <property type="match status" value="1"/>
</dbReference>
<comment type="caution">
    <text evidence="8">The sequence shown here is derived from an EMBL/GenBank/DDBJ whole genome shotgun (WGS) entry which is preliminary data.</text>
</comment>